<comment type="similarity">
    <text evidence="2">Belongs to the class-I pyridoxal-phosphate-dependent aminotransferase family.</text>
</comment>
<evidence type="ECO:0000256" key="35">
    <source>
        <dbReference type="ARBA" id="ARBA00082040"/>
    </source>
</evidence>
<evidence type="ECO:0000256" key="12">
    <source>
        <dbReference type="ARBA" id="ARBA00051184"/>
    </source>
</evidence>
<evidence type="ECO:0000256" key="4">
    <source>
        <dbReference type="ARBA" id="ARBA00022576"/>
    </source>
</evidence>
<keyword evidence="6" id="KW-0663">Pyridoxal phosphate</keyword>
<comment type="catalytic activity">
    <reaction evidence="21">
        <text>L-leucine + glyoxylate = 4-methyl-2-oxopentanoate + glycine</text>
        <dbReference type="Rhea" id="RHEA:69128"/>
        <dbReference type="ChEBI" id="CHEBI:17865"/>
        <dbReference type="ChEBI" id="CHEBI:36655"/>
        <dbReference type="ChEBI" id="CHEBI:57305"/>
        <dbReference type="ChEBI" id="CHEBI:57427"/>
    </reaction>
</comment>
<dbReference type="GO" id="GO:0005759">
    <property type="term" value="C:mitochondrial matrix"/>
    <property type="evidence" value="ECO:0007669"/>
    <property type="project" value="UniProtKB-ARBA"/>
</dbReference>
<evidence type="ECO:0000256" key="7">
    <source>
        <dbReference type="ARBA" id="ARBA00047478"/>
    </source>
</evidence>
<evidence type="ECO:0000259" key="41">
    <source>
        <dbReference type="Pfam" id="PF00155"/>
    </source>
</evidence>
<evidence type="ECO:0000256" key="8">
    <source>
        <dbReference type="ARBA" id="ARBA00047677"/>
    </source>
</evidence>
<dbReference type="EnsemblMetazoa" id="G615.3">
    <property type="protein sequence ID" value="G615.3:cds"/>
    <property type="gene ID" value="G615"/>
</dbReference>
<evidence type="ECO:0000256" key="5">
    <source>
        <dbReference type="ARBA" id="ARBA00022679"/>
    </source>
</evidence>
<dbReference type="EnsemblMetazoa" id="G615.1">
    <property type="protein sequence ID" value="G615.1:cds"/>
    <property type="gene ID" value="G615"/>
</dbReference>
<dbReference type="EnsemblMetazoa" id="G615.2">
    <property type="protein sequence ID" value="G615.2:cds"/>
    <property type="gene ID" value="G615"/>
</dbReference>
<comment type="catalytic activity">
    <reaction evidence="19">
        <text>glyoxylate + L-phenylalanine = 3-phenylpyruvate + glycine</text>
        <dbReference type="Rhea" id="RHEA:69120"/>
        <dbReference type="ChEBI" id="CHEBI:18005"/>
        <dbReference type="ChEBI" id="CHEBI:36655"/>
        <dbReference type="ChEBI" id="CHEBI:57305"/>
        <dbReference type="ChEBI" id="CHEBI:58095"/>
    </reaction>
</comment>
<dbReference type="InterPro" id="IPR004839">
    <property type="entry name" value="Aminotransferase_I/II_large"/>
</dbReference>
<name>A0A8W8NBB0_MAGGI</name>
<evidence type="ECO:0000256" key="15">
    <source>
        <dbReference type="ARBA" id="ARBA00051879"/>
    </source>
</evidence>
<evidence type="ECO:0000256" key="21">
    <source>
        <dbReference type="ARBA" id="ARBA00052518"/>
    </source>
</evidence>
<evidence type="ECO:0000256" key="13">
    <source>
        <dbReference type="ARBA" id="ARBA00051742"/>
    </source>
</evidence>
<organism evidence="42 43">
    <name type="scientific">Magallana gigas</name>
    <name type="common">Pacific oyster</name>
    <name type="synonym">Crassostrea gigas</name>
    <dbReference type="NCBI Taxonomy" id="29159"/>
    <lineage>
        <taxon>Eukaryota</taxon>
        <taxon>Metazoa</taxon>
        <taxon>Spiralia</taxon>
        <taxon>Lophotrochozoa</taxon>
        <taxon>Mollusca</taxon>
        <taxon>Bivalvia</taxon>
        <taxon>Autobranchia</taxon>
        <taxon>Pteriomorphia</taxon>
        <taxon>Ostreida</taxon>
        <taxon>Ostreoidea</taxon>
        <taxon>Ostreidae</taxon>
        <taxon>Magallana</taxon>
    </lineage>
</organism>
<keyword evidence="43" id="KW-1185">Reference proteome</keyword>
<evidence type="ECO:0000256" key="18">
    <source>
        <dbReference type="ARBA" id="ARBA00052393"/>
    </source>
</evidence>
<evidence type="ECO:0000256" key="24">
    <source>
        <dbReference type="ARBA" id="ARBA00052831"/>
    </source>
</evidence>
<dbReference type="Gene3D" id="3.40.640.10">
    <property type="entry name" value="Type I PLP-dependent aspartate aminotransferase-like (Major domain)"/>
    <property type="match status" value="1"/>
</dbReference>
<proteinExistence type="inferred from homology"/>
<evidence type="ECO:0000256" key="33">
    <source>
        <dbReference type="ARBA" id="ARBA00080916"/>
    </source>
</evidence>
<dbReference type="GO" id="GO:0047315">
    <property type="term" value="F:kynurenine-glyoxylate transaminase activity"/>
    <property type="evidence" value="ECO:0007669"/>
    <property type="project" value="UniProtKB-EC"/>
</dbReference>
<dbReference type="InterPro" id="IPR050859">
    <property type="entry name" value="Class-I_PLP-dep_aminotransf"/>
</dbReference>
<evidence type="ECO:0000256" key="2">
    <source>
        <dbReference type="ARBA" id="ARBA00007441"/>
    </source>
</evidence>
<dbReference type="EC" id="2.6.1.73" evidence="29"/>
<dbReference type="GO" id="GO:0030170">
    <property type="term" value="F:pyridoxal phosphate binding"/>
    <property type="evidence" value="ECO:0007669"/>
    <property type="project" value="InterPro"/>
</dbReference>
<dbReference type="EnsemblMetazoa" id="G615.4">
    <property type="protein sequence ID" value="G615.4:cds"/>
    <property type="gene ID" value="G615"/>
</dbReference>
<dbReference type="EC" id="2.6.1.7" evidence="3"/>
<comment type="catalytic activity">
    <reaction evidence="15">
        <text>2-oxobutanoate + L-kynurenine = (2S)-2-aminobutanoate + kynurenate + H2O</text>
        <dbReference type="Rhea" id="RHEA:66044"/>
        <dbReference type="ChEBI" id="CHEBI:15377"/>
        <dbReference type="ChEBI" id="CHEBI:16763"/>
        <dbReference type="ChEBI" id="CHEBI:57959"/>
        <dbReference type="ChEBI" id="CHEBI:58454"/>
        <dbReference type="ChEBI" id="CHEBI:74359"/>
    </reaction>
    <physiologicalReaction direction="left-to-right" evidence="15">
        <dbReference type="Rhea" id="RHEA:66045"/>
    </physiologicalReaction>
</comment>
<evidence type="ECO:0000256" key="39">
    <source>
        <dbReference type="ARBA" id="ARBA00083286"/>
    </source>
</evidence>
<comment type="catalytic activity">
    <reaction evidence="9">
        <text>L-tyrosine + glyoxylate = 3-(4-hydroxyphenyl)pyruvate + glycine</text>
        <dbReference type="Rhea" id="RHEA:69116"/>
        <dbReference type="ChEBI" id="CHEBI:36242"/>
        <dbReference type="ChEBI" id="CHEBI:36655"/>
        <dbReference type="ChEBI" id="CHEBI:57305"/>
        <dbReference type="ChEBI" id="CHEBI:58315"/>
    </reaction>
</comment>
<accession>A0A8W8NBB0</accession>
<evidence type="ECO:0000256" key="38">
    <source>
        <dbReference type="ARBA" id="ARBA00083236"/>
    </source>
</evidence>
<evidence type="ECO:0000313" key="43">
    <source>
        <dbReference type="Proteomes" id="UP000005408"/>
    </source>
</evidence>
<dbReference type="FunFam" id="3.90.1150.10:FF:000166">
    <property type="entry name" value="Kynurenine/alpha-aminoadipate aminotransferase, mitochondrial"/>
    <property type="match status" value="1"/>
</dbReference>
<evidence type="ECO:0000256" key="23">
    <source>
        <dbReference type="ARBA" id="ARBA00052580"/>
    </source>
</evidence>
<evidence type="ECO:0000256" key="25">
    <source>
        <dbReference type="ARBA" id="ARBA00056991"/>
    </source>
</evidence>
<feature type="domain" description="Aminotransferase class I/classII large" evidence="41">
    <location>
        <begin position="56"/>
        <end position="415"/>
    </location>
</feature>
<comment type="catalytic activity">
    <reaction evidence="7">
        <text>L-kynurenine + 2-oxoglutarate = kynurenate + L-glutamate + H2O</text>
        <dbReference type="Rhea" id="RHEA:65560"/>
        <dbReference type="ChEBI" id="CHEBI:15377"/>
        <dbReference type="ChEBI" id="CHEBI:16810"/>
        <dbReference type="ChEBI" id="CHEBI:29985"/>
        <dbReference type="ChEBI" id="CHEBI:57959"/>
        <dbReference type="ChEBI" id="CHEBI:58454"/>
        <dbReference type="EC" id="2.6.1.7"/>
    </reaction>
    <physiologicalReaction direction="left-to-right" evidence="7">
        <dbReference type="Rhea" id="RHEA:65561"/>
    </physiologicalReaction>
</comment>
<evidence type="ECO:0000256" key="11">
    <source>
        <dbReference type="ARBA" id="ARBA00051090"/>
    </source>
</evidence>
<evidence type="ECO:0000256" key="36">
    <source>
        <dbReference type="ARBA" id="ARBA00082705"/>
    </source>
</evidence>
<comment type="catalytic activity">
    <reaction evidence="23">
        <text>3-phenylpyruvate + L-kynurenine = kynurenate + L-phenylalanine + H2O</text>
        <dbReference type="Rhea" id="RHEA:66092"/>
        <dbReference type="ChEBI" id="CHEBI:15377"/>
        <dbReference type="ChEBI" id="CHEBI:18005"/>
        <dbReference type="ChEBI" id="CHEBI:57959"/>
        <dbReference type="ChEBI" id="CHEBI:58095"/>
        <dbReference type="ChEBI" id="CHEBI:58454"/>
    </reaction>
    <physiologicalReaction direction="left-to-right" evidence="23">
        <dbReference type="Rhea" id="RHEA:66093"/>
    </physiologicalReaction>
</comment>
<dbReference type="SUPFAM" id="SSF53383">
    <property type="entry name" value="PLP-dependent transferases"/>
    <property type="match status" value="1"/>
</dbReference>
<evidence type="ECO:0000256" key="31">
    <source>
        <dbReference type="ARBA" id="ARBA00075068"/>
    </source>
</evidence>
<keyword evidence="4" id="KW-0032">Aminotransferase</keyword>
<evidence type="ECO:0000256" key="26">
    <source>
        <dbReference type="ARBA" id="ARBA00060610"/>
    </source>
</evidence>
<sequence>MNYARYLTRVSAARQHSAIRVLTAFVQENPSIITMAGGMPNPQTFPILEATLKLRDGKTIDMDAKDMKLALQYSGTKGLPPLLKTLTELQCKVHNPPTYKAENHPGPMDVIVTSGSQDGLCKVFESMVSEGDNILLEHPAYSGTLAIVKPLMTNAIPVESDINGLNPASLRQALAKWSPSDARSPGSDAPRLLYLVPNGGNPTGVGLTLERKKEIYKIAQDYDLIILEDDPYFYLQFSKPYVPSLLSMDTDGRVVRFDSFSKLVSSGMRVGFVTGPRPLLERLELHMQSSVMHCSGVSQMMLYKVLEDWGINGFLKHAENTAELYKTKRDQCLAAMEKHLKGLAEWTVPSGGMFVWIKLHVEDSHTLITVKAKEKGILFVPGSVFMLDSSQPSPYIRASYSNCTEEQMNTAFQRLAEILREA</sequence>
<comment type="catalytic activity">
    <reaction evidence="12">
        <text>4-methylsulfanyl-2-oxobutanoate + L-kynurenine = kynurenate + L-methionine + H2O</text>
        <dbReference type="Rhea" id="RHEA:69096"/>
        <dbReference type="ChEBI" id="CHEBI:15377"/>
        <dbReference type="ChEBI" id="CHEBI:16723"/>
        <dbReference type="ChEBI" id="CHEBI:57844"/>
        <dbReference type="ChEBI" id="CHEBI:57959"/>
        <dbReference type="ChEBI" id="CHEBI:58454"/>
    </reaction>
    <physiologicalReaction direction="left-to-right" evidence="12">
        <dbReference type="Rhea" id="RHEA:69097"/>
    </physiologicalReaction>
</comment>
<evidence type="ECO:0000256" key="22">
    <source>
        <dbReference type="ARBA" id="ARBA00052537"/>
    </source>
</evidence>
<dbReference type="FunFam" id="3.40.640.10:FF:000071">
    <property type="entry name" value="Kynurenine/alpha-aminoadipate aminotransferase, mitochondrial"/>
    <property type="match status" value="1"/>
</dbReference>
<evidence type="ECO:0000256" key="19">
    <source>
        <dbReference type="ARBA" id="ARBA00052400"/>
    </source>
</evidence>
<comment type="catalytic activity">
    <reaction evidence="20">
        <text>glyoxylate + L-methionine = 4-methylsulfanyl-2-oxobutanoate + glycine</text>
        <dbReference type="Rhea" id="RHEA:22884"/>
        <dbReference type="ChEBI" id="CHEBI:16723"/>
        <dbReference type="ChEBI" id="CHEBI:36655"/>
        <dbReference type="ChEBI" id="CHEBI:57305"/>
        <dbReference type="ChEBI" id="CHEBI:57844"/>
        <dbReference type="EC" id="2.6.1.73"/>
    </reaction>
</comment>
<evidence type="ECO:0000256" key="6">
    <source>
        <dbReference type="ARBA" id="ARBA00022898"/>
    </source>
</evidence>
<comment type="cofactor">
    <cofactor evidence="1">
        <name>pyridoxal 5'-phosphate</name>
        <dbReference type="ChEBI" id="CHEBI:597326"/>
    </cofactor>
</comment>
<evidence type="ECO:0000256" key="20">
    <source>
        <dbReference type="ARBA" id="ARBA00052404"/>
    </source>
</evidence>
<evidence type="ECO:0000256" key="28">
    <source>
        <dbReference type="ARBA" id="ARBA00067027"/>
    </source>
</evidence>
<dbReference type="GO" id="GO:0047958">
    <property type="term" value="F:glycine:2-oxoglutarate aminotransferase activity"/>
    <property type="evidence" value="ECO:0007669"/>
    <property type="project" value="UniProtKB-EC"/>
</dbReference>
<comment type="catalytic activity">
    <reaction evidence="18">
        <text>L-tryptophan + glyoxylate = indole-3-pyruvate + glycine</text>
        <dbReference type="Rhea" id="RHEA:69124"/>
        <dbReference type="ChEBI" id="CHEBI:17640"/>
        <dbReference type="ChEBI" id="CHEBI:36655"/>
        <dbReference type="ChEBI" id="CHEBI:57305"/>
        <dbReference type="ChEBI" id="CHEBI:57912"/>
    </reaction>
</comment>
<dbReference type="EC" id="2.6.1.39" evidence="28"/>
<dbReference type="EC" id="2.6.1.4" evidence="27"/>
<dbReference type="Pfam" id="PF00155">
    <property type="entry name" value="Aminotran_1_2"/>
    <property type="match status" value="1"/>
</dbReference>
<comment type="function">
    <text evidence="25">Transaminase with broad substrate specificity. Has transaminase activity towards aminoadipate, kynurenine, methionine and glutamate. Shows activity also towards tryptophan, aspartate and hydroxykynurenine. Accepts a variety of oxo-acids as amino-group acceptors, with a preference for 2-oxoglutarate, 2-oxocaproic acid, phenylpyruvate and alpha-oxo-gamma-methiol butyric acid. Can also use glyoxylate as amino-group acceptor (in vitro).</text>
</comment>
<dbReference type="InterPro" id="IPR015421">
    <property type="entry name" value="PyrdxlP-dep_Trfase_major"/>
</dbReference>
<evidence type="ECO:0000256" key="17">
    <source>
        <dbReference type="ARBA" id="ARBA00052128"/>
    </source>
</evidence>
<dbReference type="PANTHER" id="PTHR42790:SF19">
    <property type="entry name" value="KYNURENINE_ALPHA-AMINOADIPATE AMINOTRANSFERASE, MITOCHONDRIAL"/>
    <property type="match status" value="1"/>
</dbReference>
<comment type="catalytic activity">
    <reaction evidence="13">
        <text>2-oxo-3-sulfanylpropanoate + L-kynurenine = kynurenate + L-cysteine + H2O</text>
        <dbReference type="Rhea" id="RHEA:69104"/>
        <dbReference type="ChEBI" id="CHEBI:15377"/>
        <dbReference type="ChEBI" id="CHEBI:35235"/>
        <dbReference type="ChEBI" id="CHEBI:57678"/>
        <dbReference type="ChEBI" id="CHEBI:57959"/>
        <dbReference type="ChEBI" id="CHEBI:58454"/>
    </reaction>
    <physiologicalReaction direction="left-to-right" evidence="13">
        <dbReference type="Rhea" id="RHEA:69105"/>
    </physiologicalReaction>
</comment>
<evidence type="ECO:0000256" key="10">
    <source>
        <dbReference type="ARBA" id="ARBA00050937"/>
    </source>
</evidence>
<dbReference type="GO" id="GO:0016212">
    <property type="term" value="F:kynurenine-oxoglutarate transaminase activity"/>
    <property type="evidence" value="ECO:0007669"/>
    <property type="project" value="UniProtKB-EC"/>
</dbReference>
<evidence type="ECO:0000256" key="14">
    <source>
        <dbReference type="ARBA" id="ARBA00051759"/>
    </source>
</evidence>
<dbReference type="PANTHER" id="PTHR42790">
    <property type="entry name" value="AMINOTRANSFERASE"/>
    <property type="match status" value="1"/>
</dbReference>
<comment type="catalytic activity">
    <reaction evidence="24">
        <text>4-methyl-2-oxopentanoate + L-kynurenine = kynurenate + L-leucine + H2O</text>
        <dbReference type="Rhea" id="RHEA:66068"/>
        <dbReference type="ChEBI" id="CHEBI:15377"/>
        <dbReference type="ChEBI" id="CHEBI:17865"/>
        <dbReference type="ChEBI" id="CHEBI:57427"/>
        <dbReference type="ChEBI" id="CHEBI:57959"/>
        <dbReference type="ChEBI" id="CHEBI:58454"/>
    </reaction>
    <physiologicalReaction direction="left-to-right" evidence="24">
        <dbReference type="Rhea" id="RHEA:66069"/>
    </physiologicalReaction>
</comment>
<dbReference type="GO" id="GO:0047536">
    <property type="term" value="F:2-aminoadipate transaminase activity"/>
    <property type="evidence" value="ECO:0007669"/>
    <property type="project" value="UniProtKB-EC"/>
</dbReference>
<evidence type="ECO:0000256" key="34">
    <source>
        <dbReference type="ARBA" id="ARBA00081438"/>
    </source>
</evidence>
<comment type="catalytic activity">
    <reaction evidence="22">
        <text>glycine + 2-oxoglutarate = glyoxylate + L-glutamate</text>
        <dbReference type="Rhea" id="RHEA:14089"/>
        <dbReference type="ChEBI" id="CHEBI:16810"/>
        <dbReference type="ChEBI" id="CHEBI:29985"/>
        <dbReference type="ChEBI" id="CHEBI:36655"/>
        <dbReference type="ChEBI" id="CHEBI:57305"/>
        <dbReference type="EC" id="2.6.1.4"/>
    </reaction>
</comment>
<comment type="pathway">
    <text evidence="26">Amino-acid degradation; L-lysine degradation via saccharopine pathway; glutaryl-CoA from L-lysine: step 4/6.</text>
</comment>
<comment type="catalytic activity">
    <reaction evidence="16">
        <text>indole-3-pyruvate + L-kynurenine = kynurenate + L-tryptophan + H2O</text>
        <dbReference type="Rhea" id="RHEA:66052"/>
        <dbReference type="ChEBI" id="CHEBI:15377"/>
        <dbReference type="ChEBI" id="CHEBI:17640"/>
        <dbReference type="ChEBI" id="CHEBI:57912"/>
        <dbReference type="ChEBI" id="CHEBI:57959"/>
        <dbReference type="ChEBI" id="CHEBI:58454"/>
    </reaction>
    <physiologicalReaction direction="left-to-right" evidence="16">
        <dbReference type="Rhea" id="RHEA:66053"/>
    </physiologicalReaction>
</comment>
<comment type="catalytic activity">
    <reaction evidence="17">
        <text>2-oxohexanoate + L-kynurenine = L-2-aminohexanoate + kynurenate + H2O</text>
        <dbReference type="Rhea" id="RHEA:66060"/>
        <dbReference type="ChEBI" id="CHEBI:15377"/>
        <dbReference type="ChEBI" id="CHEBI:35177"/>
        <dbReference type="ChEBI" id="CHEBI:57959"/>
        <dbReference type="ChEBI" id="CHEBI:58454"/>
        <dbReference type="ChEBI" id="CHEBI:58455"/>
    </reaction>
    <physiologicalReaction direction="left-to-right" evidence="17">
        <dbReference type="Rhea" id="RHEA:66061"/>
    </physiologicalReaction>
</comment>
<comment type="catalytic activity">
    <reaction evidence="11">
        <text>2-oxopentanoate + L-kynurenine = L-2-aminopentanoate + kynurenate + H2O</text>
        <dbReference type="Rhea" id="RHEA:66076"/>
        <dbReference type="ChEBI" id="CHEBI:15377"/>
        <dbReference type="ChEBI" id="CHEBI:28644"/>
        <dbReference type="ChEBI" id="CHEBI:57959"/>
        <dbReference type="ChEBI" id="CHEBI:58441"/>
        <dbReference type="ChEBI" id="CHEBI:58454"/>
    </reaction>
    <physiologicalReaction direction="left-to-right" evidence="11">
        <dbReference type="Rhea" id="RHEA:66077"/>
    </physiologicalReaction>
</comment>
<evidence type="ECO:0000256" key="30">
    <source>
        <dbReference type="ARBA" id="ARBA00074091"/>
    </source>
</evidence>
<evidence type="ECO:0000256" key="1">
    <source>
        <dbReference type="ARBA" id="ARBA00001933"/>
    </source>
</evidence>
<evidence type="ECO:0000256" key="16">
    <source>
        <dbReference type="ARBA" id="ARBA00052124"/>
    </source>
</evidence>
<evidence type="ECO:0000256" key="37">
    <source>
        <dbReference type="ARBA" id="ARBA00082796"/>
    </source>
</evidence>
<keyword evidence="5" id="KW-0808">Transferase</keyword>
<evidence type="ECO:0000256" key="29">
    <source>
        <dbReference type="ARBA" id="ARBA00067059"/>
    </source>
</evidence>
<dbReference type="AlphaFoldDB" id="A0A8W8NBB0"/>
<comment type="catalytic activity">
    <reaction evidence="14">
        <text>2-oxoadipate + L-kynurenine = L-2-aminoadipate + kynurenate + H2O</text>
        <dbReference type="Rhea" id="RHEA:70047"/>
        <dbReference type="ChEBI" id="CHEBI:15377"/>
        <dbReference type="ChEBI" id="CHEBI:57499"/>
        <dbReference type="ChEBI" id="CHEBI:57959"/>
        <dbReference type="ChEBI" id="CHEBI:58454"/>
        <dbReference type="ChEBI" id="CHEBI:58672"/>
    </reaction>
    <physiologicalReaction direction="left-to-right" evidence="14">
        <dbReference type="Rhea" id="RHEA:70048"/>
    </physiologicalReaction>
</comment>
<dbReference type="InterPro" id="IPR015424">
    <property type="entry name" value="PyrdxlP-dep_Trfase"/>
</dbReference>
<protein>
    <recommendedName>
        <fullName evidence="30">Kynurenine/alpha-aminoadipate aminotransferase, mitochondrial</fullName>
        <ecNumber evidence="28">2.6.1.39</ecNumber>
        <ecNumber evidence="27">2.6.1.4</ecNumber>
        <ecNumber evidence="3">2.6.1.7</ecNumber>
        <ecNumber evidence="29">2.6.1.73</ecNumber>
    </recommendedName>
    <alternativeName>
        <fullName evidence="40">2-aminoadipate aminotransferase</fullName>
    </alternativeName>
    <alternativeName>
        <fullName evidence="33">2-aminoadipate transaminase</fullName>
    </alternativeName>
    <alternativeName>
        <fullName evidence="36">Alpha-aminoadipate aminotransferase</fullName>
    </alternativeName>
    <alternativeName>
        <fullName evidence="35">Glycine transaminase AADAT</fullName>
    </alternativeName>
    <alternativeName>
        <fullName evidence="39">Kynurenine aminotransferase II</fullName>
    </alternativeName>
    <alternativeName>
        <fullName evidence="34">Kynurenine--glyoxylate transaminase AADAT</fullName>
    </alternativeName>
    <alternativeName>
        <fullName evidence="37">Kynurenine--oxoglutarate aminotransferase II</fullName>
    </alternativeName>
    <alternativeName>
        <fullName evidence="38">Kynurenine--oxoglutarate transaminase 2</fullName>
    </alternativeName>
    <alternativeName>
        <fullName evidence="32">Kynurenine--oxoglutarate transaminase II</fullName>
    </alternativeName>
    <alternativeName>
        <fullName evidence="31">Methionine--glyoxylate transaminase AADAT</fullName>
    </alternativeName>
</protein>
<evidence type="ECO:0000256" key="3">
    <source>
        <dbReference type="ARBA" id="ARBA00012751"/>
    </source>
</evidence>
<evidence type="ECO:0000256" key="32">
    <source>
        <dbReference type="ARBA" id="ARBA00080697"/>
    </source>
</evidence>
<comment type="catalytic activity">
    <reaction evidence="10">
        <text>L-2-aminoadipate + glyoxylate = 2-oxoadipate + glycine</text>
        <dbReference type="Rhea" id="RHEA:69112"/>
        <dbReference type="ChEBI" id="CHEBI:36655"/>
        <dbReference type="ChEBI" id="CHEBI:57305"/>
        <dbReference type="ChEBI" id="CHEBI:57499"/>
        <dbReference type="ChEBI" id="CHEBI:58672"/>
    </reaction>
    <physiologicalReaction direction="left-to-right" evidence="10">
        <dbReference type="Rhea" id="RHEA:69113"/>
    </physiologicalReaction>
</comment>
<evidence type="ECO:0000313" key="42">
    <source>
        <dbReference type="EnsemblMetazoa" id="G615.2:cds"/>
    </source>
</evidence>
<dbReference type="CDD" id="cd00609">
    <property type="entry name" value="AAT_like"/>
    <property type="match status" value="1"/>
</dbReference>
<evidence type="ECO:0000256" key="27">
    <source>
        <dbReference type="ARBA" id="ARBA00066546"/>
    </source>
</evidence>
<evidence type="ECO:0000256" key="9">
    <source>
        <dbReference type="ARBA" id="ARBA00050142"/>
    </source>
</evidence>
<comment type="catalytic activity">
    <reaction evidence="8">
        <text>L-kynurenine + glyoxylate = kynurenate + glycine + H2O</text>
        <dbReference type="Rhea" id="RHEA:65896"/>
        <dbReference type="ChEBI" id="CHEBI:15377"/>
        <dbReference type="ChEBI" id="CHEBI:36655"/>
        <dbReference type="ChEBI" id="CHEBI:57305"/>
        <dbReference type="ChEBI" id="CHEBI:57959"/>
        <dbReference type="ChEBI" id="CHEBI:58454"/>
        <dbReference type="EC" id="2.6.1.63"/>
    </reaction>
    <physiologicalReaction direction="left-to-right" evidence="8">
        <dbReference type="Rhea" id="RHEA:65897"/>
    </physiologicalReaction>
</comment>
<reference evidence="42" key="1">
    <citation type="submission" date="2022-08" db="UniProtKB">
        <authorList>
            <consortium name="EnsemblMetazoa"/>
        </authorList>
    </citation>
    <scope>IDENTIFICATION</scope>
    <source>
        <strain evidence="42">05x7-T-G4-1.051#20</strain>
    </source>
</reference>
<dbReference type="Proteomes" id="UP000005408">
    <property type="component" value="Unassembled WGS sequence"/>
</dbReference>
<dbReference type="GO" id="GO:0050094">
    <property type="term" value="F:methionine-glyoxylate transaminase activity"/>
    <property type="evidence" value="ECO:0007669"/>
    <property type="project" value="UniProtKB-EC"/>
</dbReference>
<evidence type="ECO:0000256" key="40">
    <source>
        <dbReference type="ARBA" id="ARBA00083735"/>
    </source>
</evidence>
<dbReference type="GO" id="GO:1901605">
    <property type="term" value="P:alpha-amino acid metabolic process"/>
    <property type="evidence" value="ECO:0007669"/>
    <property type="project" value="TreeGrafter"/>
</dbReference>